<sequence length="417" mass="47424">MKNRDTKLNLWQVVYEKGYSHIYLCTRTASKFYEHLGYKHCNKQKATEYRLRRNRKRLNVSQLSSLESMLNAKKTKNNKDLANTTAKKAEKKNNQHCTVSKNDGGGNNDDDGSGGDDNDGNDCDARQIPDTDEDIWYFKKLRMLMPPTWRNASAWMGSIRNQFQLCYGGRGEMIYHTYNMPWVEQIGPCCGFAALAMMEYFAMQGRSSLASKTYDLVLTNTVMKYALDNGYTKCGELFDLEQYLWLCNLFLLESKVNIMNMSLEDCSVSNLTTFVHSWMEKKEEVLNIFDSDCPCLIVPYWKDSTGRPTIQEDSQIGRSDINLSSDSCSSNRDHVLPVASRAHYLVICGAIRVSAAQEDNSYGWLIGTHSSKFSPVVVSVKDLVQSNALLKGKCVPKWAMNKYNLCGKMISVKFSSK</sequence>
<evidence type="ECO:0000313" key="3">
    <source>
        <dbReference type="Proteomes" id="UP000023152"/>
    </source>
</evidence>
<organism evidence="2 3">
    <name type="scientific">Reticulomyxa filosa</name>
    <dbReference type="NCBI Taxonomy" id="46433"/>
    <lineage>
        <taxon>Eukaryota</taxon>
        <taxon>Sar</taxon>
        <taxon>Rhizaria</taxon>
        <taxon>Retaria</taxon>
        <taxon>Foraminifera</taxon>
        <taxon>Monothalamids</taxon>
        <taxon>Reticulomyxidae</taxon>
        <taxon>Reticulomyxa</taxon>
    </lineage>
</organism>
<gene>
    <name evidence="2" type="ORF">RFI_13134</name>
</gene>
<dbReference type="Pfam" id="PF21646">
    <property type="entry name" value="ACTMAP-like_C"/>
    <property type="match status" value="1"/>
</dbReference>
<accession>X6NE56</accession>
<evidence type="ECO:0000256" key="1">
    <source>
        <dbReference type="SAM" id="MobiDB-lite"/>
    </source>
</evidence>
<feature type="region of interest" description="Disordered" evidence="1">
    <location>
        <begin position="86"/>
        <end position="127"/>
    </location>
</feature>
<proteinExistence type="predicted"/>
<keyword evidence="3" id="KW-1185">Reference proteome</keyword>
<name>X6NE56_RETFI</name>
<comment type="caution">
    <text evidence="2">The sequence shown here is derived from an EMBL/GenBank/DDBJ whole genome shotgun (WGS) entry which is preliminary data.</text>
</comment>
<feature type="compositionally biased region" description="Acidic residues" evidence="1">
    <location>
        <begin position="108"/>
        <end position="122"/>
    </location>
</feature>
<dbReference type="AlphaFoldDB" id="X6NE56"/>
<dbReference type="Proteomes" id="UP000023152">
    <property type="component" value="Unassembled WGS sequence"/>
</dbReference>
<reference evidence="2 3" key="1">
    <citation type="journal article" date="2013" name="Curr. Biol.">
        <title>The Genome of the Foraminiferan Reticulomyxa filosa.</title>
        <authorList>
            <person name="Glockner G."/>
            <person name="Hulsmann N."/>
            <person name="Schleicher M."/>
            <person name="Noegel A.A."/>
            <person name="Eichinger L."/>
            <person name="Gallinger C."/>
            <person name="Pawlowski J."/>
            <person name="Sierra R."/>
            <person name="Euteneuer U."/>
            <person name="Pillet L."/>
            <person name="Moustafa A."/>
            <person name="Platzer M."/>
            <person name="Groth M."/>
            <person name="Szafranski K."/>
            <person name="Schliwa M."/>
        </authorList>
    </citation>
    <scope>NUCLEOTIDE SEQUENCE [LARGE SCALE GENOMIC DNA]</scope>
</reference>
<protein>
    <submittedName>
        <fullName evidence="2">Uncharacterized protein</fullName>
    </submittedName>
</protein>
<dbReference type="EMBL" id="ASPP01009503">
    <property type="protein sequence ID" value="ETO24024.1"/>
    <property type="molecule type" value="Genomic_DNA"/>
</dbReference>
<evidence type="ECO:0000313" key="2">
    <source>
        <dbReference type="EMBL" id="ETO24024.1"/>
    </source>
</evidence>